<evidence type="ECO:0000256" key="4">
    <source>
        <dbReference type="ARBA" id="ARBA00023163"/>
    </source>
</evidence>
<protein>
    <recommendedName>
        <fullName evidence="5">LysR substrate-binding domain-containing protein</fullName>
    </recommendedName>
</protein>
<feature type="domain" description="LysR substrate-binding" evidence="5">
    <location>
        <begin position="7"/>
        <end position="146"/>
    </location>
</feature>
<keyword evidence="3" id="KW-0238">DNA-binding</keyword>
<dbReference type="Pfam" id="PF03466">
    <property type="entry name" value="LysR_substrate"/>
    <property type="match status" value="1"/>
</dbReference>
<keyword evidence="2" id="KW-0805">Transcription regulation</keyword>
<dbReference type="EMBL" id="BNAU01000004">
    <property type="protein sequence ID" value="GHF01163.1"/>
    <property type="molecule type" value="Genomic_DNA"/>
</dbReference>
<keyword evidence="7" id="KW-1185">Reference proteome</keyword>
<evidence type="ECO:0000256" key="1">
    <source>
        <dbReference type="ARBA" id="ARBA00009437"/>
    </source>
</evidence>
<comment type="caution">
    <text evidence="6">The sequence shown here is derived from an EMBL/GenBank/DDBJ whole genome shotgun (WGS) entry which is preliminary data.</text>
</comment>
<reference evidence="7" key="1">
    <citation type="journal article" date="2019" name="Int. J. Syst. Evol. Microbiol.">
        <title>The Global Catalogue of Microorganisms (GCM) 10K type strain sequencing project: providing services to taxonomists for standard genome sequencing and annotation.</title>
        <authorList>
            <consortium name="The Broad Institute Genomics Platform"/>
            <consortium name="The Broad Institute Genome Sequencing Center for Infectious Disease"/>
            <person name="Wu L."/>
            <person name="Ma J."/>
        </authorList>
    </citation>
    <scope>NUCLEOTIDE SEQUENCE [LARGE SCALE GENOMIC DNA]</scope>
    <source>
        <strain evidence="7">CGMCC 4.7677</strain>
    </source>
</reference>
<evidence type="ECO:0000256" key="2">
    <source>
        <dbReference type="ARBA" id="ARBA00023015"/>
    </source>
</evidence>
<keyword evidence="4" id="KW-0804">Transcription</keyword>
<comment type="similarity">
    <text evidence="1">Belongs to the LysR transcriptional regulatory family.</text>
</comment>
<dbReference type="PANTHER" id="PTHR30346">
    <property type="entry name" value="TRANSCRIPTIONAL DUAL REGULATOR HCAR-RELATED"/>
    <property type="match status" value="1"/>
</dbReference>
<evidence type="ECO:0000256" key="3">
    <source>
        <dbReference type="ARBA" id="ARBA00023125"/>
    </source>
</evidence>
<dbReference type="InterPro" id="IPR005119">
    <property type="entry name" value="LysR_subst-bd"/>
</dbReference>
<evidence type="ECO:0000313" key="7">
    <source>
        <dbReference type="Proteomes" id="UP000605897"/>
    </source>
</evidence>
<dbReference type="PANTHER" id="PTHR30346:SF0">
    <property type="entry name" value="HCA OPERON TRANSCRIPTIONAL ACTIVATOR HCAR"/>
    <property type="match status" value="1"/>
</dbReference>
<gene>
    <name evidence="6" type="ORF">GCM10017786_37680</name>
</gene>
<evidence type="ECO:0000259" key="5">
    <source>
        <dbReference type="Pfam" id="PF03466"/>
    </source>
</evidence>
<name>A0ABQ3J1Y5_9PSEU</name>
<proteinExistence type="inferred from homology"/>
<evidence type="ECO:0000313" key="6">
    <source>
        <dbReference type="EMBL" id="GHF01163.1"/>
    </source>
</evidence>
<dbReference type="Gene3D" id="3.40.190.10">
    <property type="entry name" value="Periplasmic binding protein-like II"/>
    <property type="match status" value="2"/>
</dbReference>
<accession>A0ABQ3J1Y5</accession>
<organism evidence="6 7">
    <name type="scientific">Amycolatopsis deserti</name>
    <dbReference type="NCBI Taxonomy" id="185696"/>
    <lineage>
        <taxon>Bacteria</taxon>
        <taxon>Bacillati</taxon>
        <taxon>Actinomycetota</taxon>
        <taxon>Actinomycetes</taxon>
        <taxon>Pseudonocardiales</taxon>
        <taxon>Pseudonocardiaceae</taxon>
        <taxon>Amycolatopsis</taxon>
    </lineage>
</organism>
<dbReference type="SUPFAM" id="SSF53850">
    <property type="entry name" value="Periplasmic binding protein-like II"/>
    <property type="match status" value="1"/>
</dbReference>
<sequence length="156" mass="16996">MWLPLGEVGLHHAVVRRDRRAVALPPRHRLAGRATLTLADLADEPVVRPAVLTSAEAERFWLADPRPGGRPAPRGPVLPCVEDALLEVARGRGVWFAPQPLSAVIPLGGLRWVEVEDAEPFDLAVVWTDRAPQALVGRLVAEVRSVLGEGRRVRVA</sequence>
<dbReference type="Proteomes" id="UP000605897">
    <property type="component" value="Unassembled WGS sequence"/>
</dbReference>